<dbReference type="AlphaFoldDB" id="A0A7E6FQ18"/>
<feature type="domain" description="Apple" evidence="1">
    <location>
        <begin position="37"/>
        <end position="105"/>
    </location>
</feature>
<organism evidence="2 3">
    <name type="scientific">Octopus sinensis</name>
    <name type="common">East Asian common octopus</name>
    <dbReference type="NCBI Taxonomy" id="2607531"/>
    <lineage>
        <taxon>Eukaryota</taxon>
        <taxon>Metazoa</taxon>
        <taxon>Spiralia</taxon>
        <taxon>Lophotrochozoa</taxon>
        <taxon>Mollusca</taxon>
        <taxon>Cephalopoda</taxon>
        <taxon>Coleoidea</taxon>
        <taxon>Octopodiformes</taxon>
        <taxon>Octopoda</taxon>
        <taxon>Incirrata</taxon>
        <taxon>Octopodidae</taxon>
        <taxon>Octopus</taxon>
    </lineage>
</organism>
<dbReference type="InterPro" id="IPR003609">
    <property type="entry name" value="Pan_app"/>
</dbReference>
<evidence type="ECO:0000259" key="1">
    <source>
        <dbReference type="PROSITE" id="PS50948"/>
    </source>
</evidence>
<evidence type="ECO:0000313" key="2">
    <source>
        <dbReference type="Proteomes" id="UP000515154"/>
    </source>
</evidence>
<dbReference type="PROSITE" id="PS50948">
    <property type="entry name" value="PAN"/>
    <property type="match status" value="1"/>
</dbReference>
<gene>
    <name evidence="3" type="primary">LOC118768101</name>
</gene>
<keyword evidence="2" id="KW-1185">Reference proteome</keyword>
<accession>A0A7E6FQ18</accession>
<name>A0A7E6FQ18_9MOLL</name>
<dbReference type="KEGG" id="osn:118768101"/>
<sequence length="203" mass="23513">MNLKGMEVPIQFRLTLILLPALTLVFLMAPRTGLSACTKVFFEEITSSKCLQDTIRITENTTSANDCALRCILRNQCQYFSYCNGACHMHQSFHDKEIRDFDCNCSSFILLSGNVTDWQKVFEMTPNSFKRSPIYLYWDKLPIEKVEFRLKKASGDKVIIFDGTGTNSISWFQKEKLINHTFSHFLPEKFTFNEKYILSLLNS</sequence>
<reference evidence="3" key="1">
    <citation type="submission" date="2025-08" db="UniProtKB">
        <authorList>
            <consortium name="RefSeq"/>
        </authorList>
    </citation>
    <scope>IDENTIFICATION</scope>
</reference>
<dbReference type="RefSeq" id="XP_036369806.1">
    <property type="nucleotide sequence ID" value="XM_036513913.1"/>
</dbReference>
<evidence type="ECO:0000313" key="3">
    <source>
        <dbReference type="RefSeq" id="XP_036369806.1"/>
    </source>
</evidence>
<protein>
    <submittedName>
        <fullName evidence="3">Uncharacterized protein LOC118768101</fullName>
    </submittedName>
</protein>
<dbReference type="Proteomes" id="UP000515154">
    <property type="component" value="Linkage group LG27"/>
</dbReference>
<proteinExistence type="predicted"/>